<organism evidence="1 2">
    <name type="scientific">Actinomyces radicidentis</name>
    <dbReference type="NCBI Taxonomy" id="111015"/>
    <lineage>
        <taxon>Bacteria</taxon>
        <taxon>Bacillati</taxon>
        <taxon>Actinomycetota</taxon>
        <taxon>Actinomycetes</taxon>
        <taxon>Actinomycetales</taxon>
        <taxon>Actinomycetaceae</taxon>
        <taxon>Actinomyces</taxon>
    </lineage>
</organism>
<dbReference type="SMART" id="SM00855">
    <property type="entry name" value="PGAM"/>
    <property type="match status" value="1"/>
</dbReference>
<protein>
    <submittedName>
        <fullName evidence="1">Phosphohistidine phosphatase</fullName>
    </submittedName>
</protein>
<name>A0A109W8A1_ACTRD</name>
<dbReference type="OrthoDB" id="9810154at2"/>
<dbReference type="InterPro" id="IPR013078">
    <property type="entry name" value="His_Pase_superF_clade-1"/>
</dbReference>
<keyword evidence="2" id="KW-1185">Reference proteome</keyword>
<evidence type="ECO:0000313" key="1">
    <source>
        <dbReference type="EMBL" id="AMD88113.1"/>
    </source>
</evidence>
<evidence type="ECO:0000313" key="2">
    <source>
        <dbReference type="Proteomes" id="UP000065220"/>
    </source>
</evidence>
<dbReference type="Gene3D" id="3.40.50.1240">
    <property type="entry name" value="Phosphoglycerate mutase-like"/>
    <property type="match status" value="1"/>
</dbReference>
<dbReference type="Proteomes" id="UP000065220">
    <property type="component" value="Chromosome"/>
</dbReference>
<dbReference type="STRING" id="111015.AXF14_11675"/>
<sequence length="171" mass="18389">MTTQTPETKTLVLVRHSKAAHDAPTDLERPLTSKGRGMAEELARELASRLPSTGLLLVSPAERARQTARPMRSHLDPDEVRVEPEIYHEGPNGIQGLLAELDESVSTVVVVGHEPTVSILAHTLHDADDDLASQVSFGVPTATALVLSVPVAWDALGPRTAHLTYVLTATR</sequence>
<dbReference type="SUPFAM" id="SSF53254">
    <property type="entry name" value="Phosphoglycerate mutase-like"/>
    <property type="match status" value="1"/>
</dbReference>
<gene>
    <name evidence="1" type="ORF">AXF14_11675</name>
</gene>
<accession>A0A109W8A1</accession>
<dbReference type="CDD" id="cd07067">
    <property type="entry name" value="HP_PGM_like"/>
    <property type="match status" value="1"/>
</dbReference>
<reference evidence="2" key="1">
    <citation type="submission" date="2016-02" db="EMBL/GenBank/DDBJ databases">
        <authorList>
            <person name="Holder M.E."/>
            <person name="Ajami N.J."/>
            <person name="Petrosino J.F."/>
        </authorList>
    </citation>
    <scope>NUCLEOTIDE SEQUENCE [LARGE SCALE GENOMIC DNA]</scope>
    <source>
        <strain evidence="2">CCUG 36733</strain>
    </source>
</reference>
<dbReference type="KEGG" id="ard:AXF14_11675"/>
<dbReference type="Pfam" id="PF00300">
    <property type="entry name" value="His_Phos_1"/>
    <property type="match status" value="1"/>
</dbReference>
<dbReference type="AlphaFoldDB" id="A0A109W8A1"/>
<dbReference type="EMBL" id="CP014228">
    <property type="protein sequence ID" value="AMD88113.1"/>
    <property type="molecule type" value="Genomic_DNA"/>
</dbReference>
<dbReference type="InterPro" id="IPR029033">
    <property type="entry name" value="His_PPase_superfam"/>
</dbReference>
<proteinExistence type="predicted"/>
<dbReference type="RefSeq" id="WP_067943413.1">
    <property type="nucleotide sequence ID" value="NZ_CP014228.1"/>
</dbReference>